<feature type="region of interest" description="Disordered" evidence="1">
    <location>
        <begin position="208"/>
        <end position="316"/>
    </location>
</feature>
<feature type="region of interest" description="Disordered" evidence="1">
    <location>
        <begin position="32"/>
        <end position="113"/>
    </location>
</feature>
<accession>A0A974DHX4</accession>
<evidence type="ECO:0000313" key="2">
    <source>
        <dbReference type="EMBL" id="OCT92143.1"/>
    </source>
</evidence>
<protein>
    <submittedName>
        <fullName evidence="2">Uncharacterized protein</fullName>
    </submittedName>
</protein>
<feature type="compositionally biased region" description="Basic and acidic residues" evidence="1">
    <location>
        <begin position="216"/>
        <end position="230"/>
    </location>
</feature>
<evidence type="ECO:0000313" key="3">
    <source>
        <dbReference type="Proteomes" id="UP000694892"/>
    </source>
</evidence>
<feature type="compositionally biased region" description="Low complexity" evidence="1">
    <location>
        <begin position="78"/>
        <end position="96"/>
    </location>
</feature>
<gene>
    <name evidence="2" type="ORF">XELAEV_18015197mg</name>
</gene>
<proteinExistence type="predicted"/>
<dbReference type="Proteomes" id="UP000694892">
    <property type="component" value="Chromosome 2S"/>
</dbReference>
<reference evidence="3" key="1">
    <citation type="journal article" date="2016" name="Nature">
        <title>Genome evolution in the allotetraploid frog Xenopus laevis.</title>
        <authorList>
            <person name="Session A.M."/>
            <person name="Uno Y."/>
            <person name="Kwon T."/>
            <person name="Chapman J.A."/>
            <person name="Toyoda A."/>
            <person name="Takahashi S."/>
            <person name="Fukui A."/>
            <person name="Hikosaka A."/>
            <person name="Suzuki A."/>
            <person name="Kondo M."/>
            <person name="van Heeringen S.J."/>
            <person name="Quigley I."/>
            <person name="Heinz S."/>
            <person name="Ogino H."/>
            <person name="Ochi H."/>
            <person name="Hellsten U."/>
            <person name="Lyons J.B."/>
            <person name="Simakov O."/>
            <person name="Putnam N."/>
            <person name="Stites J."/>
            <person name="Kuroki Y."/>
            <person name="Tanaka T."/>
            <person name="Michiue T."/>
            <person name="Watanabe M."/>
            <person name="Bogdanovic O."/>
            <person name="Lister R."/>
            <person name="Georgiou G."/>
            <person name="Paranjpe S.S."/>
            <person name="van Kruijsbergen I."/>
            <person name="Shu S."/>
            <person name="Carlson J."/>
            <person name="Kinoshita T."/>
            <person name="Ohta Y."/>
            <person name="Mawaribuchi S."/>
            <person name="Jenkins J."/>
            <person name="Grimwood J."/>
            <person name="Schmutz J."/>
            <person name="Mitros T."/>
            <person name="Mozaffari S.V."/>
            <person name="Suzuki Y."/>
            <person name="Haramoto Y."/>
            <person name="Yamamoto T.S."/>
            <person name="Takagi C."/>
            <person name="Heald R."/>
            <person name="Miller K."/>
            <person name="Haudenschild C."/>
            <person name="Kitzman J."/>
            <person name="Nakayama T."/>
            <person name="Izutsu Y."/>
            <person name="Robert J."/>
            <person name="Fortriede J."/>
            <person name="Burns K."/>
            <person name="Lotay V."/>
            <person name="Karimi K."/>
            <person name="Yasuoka Y."/>
            <person name="Dichmann D.S."/>
            <person name="Flajnik M.F."/>
            <person name="Houston D.W."/>
            <person name="Shendure J."/>
            <person name="DuPasquier L."/>
            <person name="Vize P.D."/>
            <person name="Zorn A.M."/>
            <person name="Ito M."/>
            <person name="Marcotte E.M."/>
            <person name="Wallingford J.B."/>
            <person name="Ito Y."/>
            <person name="Asashima M."/>
            <person name="Ueno N."/>
            <person name="Matsuda Y."/>
            <person name="Veenstra G.J."/>
            <person name="Fujiyama A."/>
            <person name="Harland R.M."/>
            <person name="Taira M."/>
            <person name="Rokhsar D.S."/>
        </authorList>
    </citation>
    <scope>NUCLEOTIDE SEQUENCE [LARGE SCALE GENOMIC DNA]</scope>
    <source>
        <strain evidence="3">J</strain>
    </source>
</reference>
<feature type="compositionally biased region" description="Low complexity" evidence="1">
    <location>
        <begin position="34"/>
        <end position="61"/>
    </location>
</feature>
<dbReference type="AlphaFoldDB" id="A0A974DHX4"/>
<dbReference type="EMBL" id="CM004469">
    <property type="protein sequence ID" value="OCT92143.1"/>
    <property type="molecule type" value="Genomic_DNA"/>
</dbReference>
<name>A0A974DHX4_XENLA</name>
<sequence>MADLLEQVRDRVLRQGSGWVEELLAELVPTALSPGTGRCRPATRRTAAGPARRSRPPSRLSPSPPRPNTRGARKRAATARSASATAKASAPPAAAPQVPLVQAQPQRLRRAQSGKRLAVRIPLPAPACAQDAIHPLPTVSHSHAAGENAQAGHLLPLAPVTLNAPSVDAVGDSDSPLLFGTVDNAYNGGSLRHMPHSPVSEDMSPMFHPAHNSDYVGERGHTQRGVDRQHSPCSSTGWVRNVARMPRATALRRGSRVHSPASHHSSSSQSPAAYSPASSSHGSSEDRFIRKRRKSHRVSRRSRSSRRDDTGVQQLSATATTPPCLLDQVSISVPGHGWVLVNKVVRFF</sequence>
<feature type="compositionally biased region" description="Basic residues" evidence="1">
    <location>
        <begin position="289"/>
        <end position="304"/>
    </location>
</feature>
<evidence type="ECO:0000256" key="1">
    <source>
        <dbReference type="SAM" id="MobiDB-lite"/>
    </source>
</evidence>
<feature type="compositionally biased region" description="Low complexity" evidence="1">
    <location>
        <begin position="258"/>
        <end position="282"/>
    </location>
</feature>
<organism evidence="2 3">
    <name type="scientific">Xenopus laevis</name>
    <name type="common">African clawed frog</name>
    <dbReference type="NCBI Taxonomy" id="8355"/>
    <lineage>
        <taxon>Eukaryota</taxon>
        <taxon>Metazoa</taxon>
        <taxon>Chordata</taxon>
        <taxon>Craniata</taxon>
        <taxon>Vertebrata</taxon>
        <taxon>Euteleostomi</taxon>
        <taxon>Amphibia</taxon>
        <taxon>Batrachia</taxon>
        <taxon>Anura</taxon>
        <taxon>Pipoidea</taxon>
        <taxon>Pipidae</taxon>
        <taxon>Xenopodinae</taxon>
        <taxon>Xenopus</taxon>
        <taxon>Xenopus</taxon>
    </lineage>
</organism>